<dbReference type="AlphaFoldDB" id="A0A6J7IGU8"/>
<evidence type="ECO:0000313" key="3">
    <source>
        <dbReference type="EMBL" id="CAB4930140.1"/>
    </source>
</evidence>
<dbReference type="Gene3D" id="3.30.565.10">
    <property type="entry name" value="Histidine kinase-like ATPase, C-terminal domain"/>
    <property type="match status" value="1"/>
</dbReference>
<proteinExistence type="predicted"/>
<gene>
    <name evidence="3" type="ORF">UFOPK3564_02326</name>
</gene>
<evidence type="ECO:0000259" key="1">
    <source>
        <dbReference type="Pfam" id="PF02518"/>
    </source>
</evidence>
<accession>A0A6J7IGU8</accession>
<dbReference type="InterPro" id="IPR050640">
    <property type="entry name" value="Bact_2-comp_sensor_kinase"/>
</dbReference>
<organism evidence="3">
    <name type="scientific">freshwater metagenome</name>
    <dbReference type="NCBI Taxonomy" id="449393"/>
    <lineage>
        <taxon>unclassified sequences</taxon>
        <taxon>metagenomes</taxon>
        <taxon>ecological metagenomes</taxon>
    </lineage>
</organism>
<feature type="domain" description="Signal transduction histidine kinase internal region" evidence="2">
    <location>
        <begin position="187"/>
        <end position="265"/>
    </location>
</feature>
<reference evidence="3" key="1">
    <citation type="submission" date="2020-05" db="EMBL/GenBank/DDBJ databases">
        <authorList>
            <person name="Chiriac C."/>
            <person name="Salcher M."/>
            <person name="Ghai R."/>
            <person name="Kavagutti S V."/>
        </authorList>
    </citation>
    <scope>NUCLEOTIDE SEQUENCE</scope>
</reference>
<evidence type="ECO:0000259" key="2">
    <source>
        <dbReference type="Pfam" id="PF06580"/>
    </source>
</evidence>
<sequence length="404" mass="43094">MTLLLGMVLGVALTASVLAFVRLVRHPRRLLSPDGEATRAALHHAAAMLPDLRRGLTSRSAQRAVRHVRALAQAPAVVLLDREQALARDGAAALDPGDGLPGVLHGADVARVLVEPDVALGDPTDPRAVVGVALQVGEEHVGWLLAVFPPGRVRAEDARVVAETAALVSAQLGLSVLAEREAQAATAELRALRAQISPHFVYNAMAAIASLIHTAPDEARELLAEFADFTRYAFREQRSYVPLADELHYVEKYLRLEQARFGDRLAVRVEVAPEALGVAVPVLSLQPIVENAVRHGVEGRRDPRATAHVRITAVDRDRDVELCVTDDGPGVDAAVARSALAGARGGIGLRNVDVRLRASFGERHGLVVEGTEGVGTTVRMRVPKFRAEVRATMADEAAAAEAGR</sequence>
<dbReference type="Pfam" id="PF02518">
    <property type="entry name" value="HATPase_c"/>
    <property type="match status" value="1"/>
</dbReference>
<dbReference type="InterPro" id="IPR010559">
    <property type="entry name" value="Sig_transdc_His_kin_internal"/>
</dbReference>
<dbReference type="PANTHER" id="PTHR34220">
    <property type="entry name" value="SENSOR HISTIDINE KINASE YPDA"/>
    <property type="match status" value="1"/>
</dbReference>
<feature type="domain" description="Histidine kinase/HSP90-like ATPase" evidence="1">
    <location>
        <begin position="285"/>
        <end position="384"/>
    </location>
</feature>
<dbReference type="InterPro" id="IPR003594">
    <property type="entry name" value="HATPase_dom"/>
</dbReference>
<dbReference type="PANTHER" id="PTHR34220:SF7">
    <property type="entry name" value="SENSOR HISTIDINE KINASE YPDA"/>
    <property type="match status" value="1"/>
</dbReference>
<dbReference type="GO" id="GO:0000155">
    <property type="term" value="F:phosphorelay sensor kinase activity"/>
    <property type="evidence" value="ECO:0007669"/>
    <property type="project" value="InterPro"/>
</dbReference>
<dbReference type="SUPFAM" id="SSF55874">
    <property type="entry name" value="ATPase domain of HSP90 chaperone/DNA topoisomerase II/histidine kinase"/>
    <property type="match status" value="1"/>
</dbReference>
<protein>
    <submittedName>
        <fullName evidence="3">Unannotated protein</fullName>
    </submittedName>
</protein>
<name>A0A6J7IGU8_9ZZZZ</name>
<dbReference type="GO" id="GO:0016020">
    <property type="term" value="C:membrane"/>
    <property type="evidence" value="ECO:0007669"/>
    <property type="project" value="InterPro"/>
</dbReference>
<dbReference type="EMBL" id="CAFBMK010000158">
    <property type="protein sequence ID" value="CAB4930140.1"/>
    <property type="molecule type" value="Genomic_DNA"/>
</dbReference>
<dbReference type="Pfam" id="PF06580">
    <property type="entry name" value="His_kinase"/>
    <property type="match status" value="1"/>
</dbReference>
<dbReference type="InterPro" id="IPR036890">
    <property type="entry name" value="HATPase_C_sf"/>
</dbReference>